<dbReference type="EMBL" id="FORI01000008">
    <property type="protein sequence ID" value="SFI91920.1"/>
    <property type="molecule type" value="Genomic_DNA"/>
</dbReference>
<organism evidence="3 4">
    <name type="scientific">Treponema bryantii</name>
    <dbReference type="NCBI Taxonomy" id="163"/>
    <lineage>
        <taxon>Bacteria</taxon>
        <taxon>Pseudomonadati</taxon>
        <taxon>Spirochaetota</taxon>
        <taxon>Spirochaetia</taxon>
        <taxon>Spirochaetales</taxon>
        <taxon>Treponemataceae</taxon>
        <taxon>Treponema</taxon>
    </lineage>
</organism>
<dbReference type="Gene3D" id="3.40.50.150">
    <property type="entry name" value="Vaccinia Virus protein VP39"/>
    <property type="match status" value="1"/>
</dbReference>
<dbReference type="SMART" id="SM00260">
    <property type="entry name" value="CheW"/>
    <property type="match status" value="1"/>
</dbReference>
<dbReference type="InterPro" id="IPR000780">
    <property type="entry name" value="CheR_MeTrfase"/>
</dbReference>
<dbReference type="PROSITE" id="PS50123">
    <property type="entry name" value="CHER"/>
    <property type="match status" value="1"/>
</dbReference>
<dbReference type="InterPro" id="IPR039315">
    <property type="entry name" value="CheW"/>
</dbReference>
<evidence type="ECO:0000259" key="1">
    <source>
        <dbReference type="PROSITE" id="PS50123"/>
    </source>
</evidence>
<dbReference type="OrthoDB" id="9794382at2"/>
<dbReference type="GO" id="GO:0005829">
    <property type="term" value="C:cytosol"/>
    <property type="evidence" value="ECO:0007669"/>
    <property type="project" value="TreeGrafter"/>
</dbReference>
<dbReference type="CDD" id="cd00732">
    <property type="entry name" value="CheW"/>
    <property type="match status" value="1"/>
</dbReference>
<evidence type="ECO:0000259" key="2">
    <source>
        <dbReference type="PROSITE" id="PS50851"/>
    </source>
</evidence>
<dbReference type="SMART" id="SM00138">
    <property type="entry name" value="MeTrc"/>
    <property type="match status" value="1"/>
</dbReference>
<proteinExistence type="predicted"/>
<dbReference type="AlphaFoldDB" id="A0A1I3M529"/>
<name>A0A1I3M529_9SPIR</name>
<keyword evidence="4" id="KW-1185">Reference proteome</keyword>
<dbReference type="InterPro" id="IPR022642">
    <property type="entry name" value="CheR_C"/>
</dbReference>
<dbReference type="PANTHER" id="PTHR22617">
    <property type="entry name" value="CHEMOTAXIS SENSOR HISTIDINE KINASE-RELATED"/>
    <property type="match status" value="1"/>
</dbReference>
<feature type="domain" description="CheR-type methyltransferase" evidence="1">
    <location>
        <begin position="261"/>
        <end position="473"/>
    </location>
</feature>
<accession>A0A1I3M529</accession>
<dbReference type="PANTHER" id="PTHR22617:SF23">
    <property type="entry name" value="CHEMOTAXIS PROTEIN CHEW"/>
    <property type="match status" value="1"/>
</dbReference>
<evidence type="ECO:0000313" key="3">
    <source>
        <dbReference type="EMBL" id="SFI91920.1"/>
    </source>
</evidence>
<protein>
    <submittedName>
        <fullName evidence="3">Purine-binding chemotaxis protein CheW</fullName>
    </submittedName>
</protein>
<dbReference type="InterPro" id="IPR029063">
    <property type="entry name" value="SAM-dependent_MTases_sf"/>
</dbReference>
<dbReference type="GO" id="GO:0008757">
    <property type="term" value="F:S-adenosylmethionine-dependent methyltransferase activity"/>
    <property type="evidence" value="ECO:0007669"/>
    <property type="project" value="InterPro"/>
</dbReference>
<evidence type="ECO:0000313" key="4">
    <source>
        <dbReference type="Proteomes" id="UP000182737"/>
    </source>
</evidence>
<dbReference type="SUPFAM" id="SSF50341">
    <property type="entry name" value="CheW-like"/>
    <property type="match status" value="1"/>
</dbReference>
<dbReference type="RefSeq" id="WP_074932616.1">
    <property type="nucleotide sequence ID" value="NZ_FORI01000008.1"/>
</dbReference>
<sequence length="473" mass="52477">MSAENETLVATELAQQLEEKKENAAIVDFKMVTFSLADKDYSIDIMHVKEIAKAGRFTYVPNTLPFVLGVYNLRGEIIPILDLRIFFNIEVPPRDENKLENMLILSVEDQKFGVVVDKIDKVIGVQKSTIQPPHPLFGDINIKYIDGVVESNNRLYVLLDITRIFSSKESAEAIAPGANYEKPQKIVKQPQQATAVPKNQAAAVVQGGMVKSPADIAKGISGGAAEDEASSVDIKFISESLLTYKNFTVSSVNSSWVKHRYLEWSKETKKTQLQNSDDADSFLKTFWSPFTNNWWSSEYADAIAKVLPENSAKQIVVWNPGCGKGTETYSLACVLKKRYPGAKIRIYAQDIDLLNVSNAGLMSVPANLASDWYAPYLTKKANGEYTFSQEIKDSIMFEYHDCKNTNALPAVDVIFARDILSLLDEKAQESVVADFIEKMKGNAIAIIGENEDMPDSFSFGENAVGALVAYTKD</sequence>
<feature type="domain" description="CheW-like" evidence="2">
    <location>
        <begin position="28"/>
        <end position="170"/>
    </location>
</feature>
<dbReference type="Gene3D" id="2.30.30.40">
    <property type="entry name" value="SH3 Domains"/>
    <property type="match status" value="1"/>
</dbReference>
<dbReference type="Pfam" id="PF01584">
    <property type="entry name" value="CheW"/>
    <property type="match status" value="1"/>
</dbReference>
<dbReference type="GO" id="GO:0007165">
    <property type="term" value="P:signal transduction"/>
    <property type="evidence" value="ECO:0007669"/>
    <property type="project" value="InterPro"/>
</dbReference>
<dbReference type="GO" id="GO:0006935">
    <property type="term" value="P:chemotaxis"/>
    <property type="evidence" value="ECO:0007669"/>
    <property type="project" value="InterPro"/>
</dbReference>
<dbReference type="InterPro" id="IPR002545">
    <property type="entry name" value="CheW-lke_dom"/>
</dbReference>
<reference evidence="4" key="1">
    <citation type="submission" date="2016-10" db="EMBL/GenBank/DDBJ databases">
        <authorList>
            <person name="Varghese N."/>
            <person name="Submissions S."/>
        </authorList>
    </citation>
    <scope>NUCLEOTIDE SEQUENCE [LARGE SCALE GENOMIC DNA]</scope>
    <source>
        <strain evidence="4">XBD1002</strain>
    </source>
</reference>
<gene>
    <name evidence="3" type="ORF">SAMN04487775_10844</name>
</gene>
<dbReference type="PROSITE" id="PS50851">
    <property type="entry name" value="CHEW"/>
    <property type="match status" value="1"/>
</dbReference>
<dbReference type="Pfam" id="PF01739">
    <property type="entry name" value="CheR"/>
    <property type="match status" value="1"/>
</dbReference>
<dbReference type="SUPFAM" id="SSF53335">
    <property type="entry name" value="S-adenosyl-L-methionine-dependent methyltransferases"/>
    <property type="match status" value="1"/>
</dbReference>
<dbReference type="Gene3D" id="2.40.50.180">
    <property type="entry name" value="CheA-289, Domain 4"/>
    <property type="match status" value="1"/>
</dbReference>
<dbReference type="InterPro" id="IPR036061">
    <property type="entry name" value="CheW-like_dom_sf"/>
</dbReference>
<dbReference type="Proteomes" id="UP000182737">
    <property type="component" value="Unassembled WGS sequence"/>
</dbReference>